<dbReference type="GO" id="GO:0000340">
    <property type="term" value="F:RNA 7-methylguanosine cap binding"/>
    <property type="evidence" value="ECO:0007669"/>
    <property type="project" value="InterPro"/>
</dbReference>
<evidence type="ECO:0000313" key="4">
    <source>
        <dbReference type="EMBL" id="TIB11521.1"/>
    </source>
</evidence>
<protein>
    <recommendedName>
        <fullName evidence="3">Chromatin target of PRMT1 protein C-terminal domain-containing protein</fullName>
    </recommendedName>
</protein>
<dbReference type="OrthoDB" id="422106at2759"/>
<evidence type="ECO:0000256" key="1">
    <source>
        <dbReference type="ARBA" id="ARBA00022884"/>
    </source>
</evidence>
<dbReference type="Pfam" id="PF10309">
    <property type="entry name" value="NCBP3"/>
    <property type="match status" value="1"/>
</dbReference>
<feature type="region of interest" description="Disordered" evidence="2">
    <location>
        <begin position="32"/>
        <end position="101"/>
    </location>
</feature>
<dbReference type="InterPro" id="IPR025715">
    <property type="entry name" value="FoP_C"/>
</dbReference>
<dbReference type="AlphaFoldDB" id="A0A4T0IB42"/>
<feature type="compositionally biased region" description="Acidic residues" evidence="2">
    <location>
        <begin position="315"/>
        <end position="328"/>
    </location>
</feature>
<organism evidence="5 7">
    <name type="scientific">Wallemia ichthyophaga</name>
    <dbReference type="NCBI Taxonomy" id="245174"/>
    <lineage>
        <taxon>Eukaryota</taxon>
        <taxon>Fungi</taxon>
        <taxon>Dikarya</taxon>
        <taxon>Basidiomycota</taxon>
        <taxon>Wallemiomycotina</taxon>
        <taxon>Wallemiomycetes</taxon>
        <taxon>Wallemiales</taxon>
        <taxon>Wallemiaceae</taxon>
        <taxon>Wallemia</taxon>
    </lineage>
</organism>
<dbReference type="Proteomes" id="UP000310689">
    <property type="component" value="Unassembled WGS sequence"/>
</dbReference>
<accession>A0A4T0IB42</accession>
<feature type="compositionally biased region" description="Basic and acidic residues" evidence="2">
    <location>
        <begin position="294"/>
        <end position="309"/>
    </location>
</feature>
<evidence type="ECO:0000256" key="2">
    <source>
        <dbReference type="SAM" id="MobiDB-lite"/>
    </source>
</evidence>
<dbReference type="EMBL" id="SPOF01000023">
    <property type="protein sequence ID" value="TIB11521.1"/>
    <property type="molecule type" value="Genomic_DNA"/>
</dbReference>
<reference evidence="6 7" key="1">
    <citation type="submission" date="2019-03" db="EMBL/GenBank/DDBJ databases">
        <title>Sequencing 23 genomes of Wallemia ichthyophaga.</title>
        <authorList>
            <person name="Gostincar C."/>
        </authorList>
    </citation>
    <scope>NUCLEOTIDE SEQUENCE [LARGE SCALE GENOMIC DNA]</scope>
    <source>
        <strain evidence="5 7">EXF-6200</strain>
        <strain evidence="4 6">EXF-8621</strain>
    </source>
</reference>
<dbReference type="Proteomes" id="UP000306954">
    <property type="component" value="Unassembled WGS sequence"/>
</dbReference>
<dbReference type="GO" id="GO:0003729">
    <property type="term" value="F:mRNA binding"/>
    <property type="evidence" value="ECO:0007669"/>
    <property type="project" value="InterPro"/>
</dbReference>
<sequence>MSNDDDKYKNKLLSRIQFGGRVYKLQDADLDNIQSFDRDKDRDIDTDSLQVDEQTRERRANKFGAVEMDRDDTKTEQAGKLEHPEQLDDSHDTHDPDARPDATVRPYSLFLSGDIVGKLSTQQLLAYATEFCEPPPYGMEWIDDHRCVFLWHESHDFRQAWKGLLLDPPERGLPRHGQDDFFNLLPARNVPSTLSRIDPIDDAVQIRIRPATTGDVKKKTQYRNSRWYDNHGRRAGKIGESPPRVDSSRREMSPERWENDKADLDAELDGISTGRYRDYSPPRSKSSRSRGGARGRDRGRSGRDREARRPLANADDLDKELEDYVSNR</sequence>
<comment type="caution">
    <text evidence="5">The sequence shown here is derived from an EMBL/GenBank/DDBJ whole genome shotgun (WGS) entry which is preliminary data.</text>
</comment>
<evidence type="ECO:0000259" key="3">
    <source>
        <dbReference type="Pfam" id="PF13865"/>
    </source>
</evidence>
<feature type="compositionally biased region" description="Basic and acidic residues" evidence="2">
    <location>
        <begin position="246"/>
        <end position="264"/>
    </location>
</feature>
<name>A0A4T0IB42_WALIC</name>
<feature type="compositionally biased region" description="Basic and acidic residues" evidence="2">
    <location>
        <begin position="36"/>
        <end position="45"/>
    </location>
</feature>
<proteinExistence type="predicted"/>
<evidence type="ECO:0000313" key="5">
    <source>
        <dbReference type="EMBL" id="TIB29849.1"/>
    </source>
</evidence>
<dbReference type="Pfam" id="PF13865">
    <property type="entry name" value="FoP_duplication"/>
    <property type="match status" value="1"/>
</dbReference>
<dbReference type="EMBL" id="SPOI01000281">
    <property type="protein sequence ID" value="TIB29849.1"/>
    <property type="molecule type" value="Genomic_DNA"/>
</dbReference>
<evidence type="ECO:0000313" key="7">
    <source>
        <dbReference type="Proteomes" id="UP000310689"/>
    </source>
</evidence>
<feature type="compositionally biased region" description="Basic and acidic residues" evidence="2">
    <location>
        <begin position="67"/>
        <end position="101"/>
    </location>
</feature>
<keyword evidence="1" id="KW-0694">RNA-binding</keyword>
<evidence type="ECO:0000313" key="6">
    <source>
        <dbReference type="Proteomes" id="UP000306954"/>
    </source>
</evidence>
<feature type="region of interest" description="Disordered" evidence="2">
    <location>
        <begin position="215"/>
        <end position="328"/>
    </location>
</feature>
<dbReference type="InterPro" id="IPR019416">
    <property type="entry name" value="NCBP3"/>
</dbReference>
<feature type="domain" description="Chromatin target of PRMT1 protein C-terminal" evidence="3">
    <location>
        <begin position="282"/>
        <end position="326"/>
    </location>
</feature>
<gene>
    <name evidence="5" type="ORF">E3P86_03608</name>
    <name evidence="4" type="ORF">E3P90_02403</name>
</gene>